<organism evidence="2 3">
    <name type="scientific">Eruca vesicaria subsp. sativa</name>
    <name type="common">Garden rocket</name>
    <name type="synonym">Eruca sativa</name>
    <dbReference type="NCBI Taxonomy" id="29727"/>
    <lineage>
        <taxon>Eukaryota</taxon>
        <taxon>Viridiplantae</taxon>
        <taxon>Streptophyta</taxon>
        <taxon>Embryophyta</taxon>
        <taxon>Tracheophyta</taxon>
        <taxon>Spermatophyta</taxon>
        <taxon>Magnoliopsida</taxon>
        <taxon>eudicotyledons</taxon>
        <taxon>Gunneridae</taxon>
        <taxon>Pentapetalae</taxon>
        <taxon>rosids</taxon>
        <taxon>malvids</taxon>
        <taxon>Brassicales</taxon>
        <taxon>Brassicaceae</taxon>
        <taxon>Brassiceae</taxon>
        <taxon>Eruca</taxon>
    </lineage>
</organism>
<name>A0ABC8JQ47_ERUVS</name>
<accession>A0ABC8JQ47</accession>
<comment type="caution">
    <text evidence="2">The sequence shown here is derived from an EMBL/GenBank/DDBJ whole genome shotgun (WGS) entry which is preliminary data.</text>
</comment>
<evidence type="ECO:0000313" key="1">
    <source>
        <dbReference type="EMBL" id="CAH8334841.1"/>
    </source>
</evidence>
<keyword evidence="3" id="KW-1185">Reference proteome</keyword>
<gene>
    <name evidence="1" type="ORF">ERUC_LOCUS13408</name>
    <name evidence="2" type="ORF">ERUC_LOCUS13413</name>
</gene>
<dbReference type="Proteomes" id="UP001642260">
    <property type="component" value="Unassembled WGS sequence"/>
</dbReference>
<dbReference type="EMBL" id="CAKOAT010126488">
    <property type="protein sequence ID" value="CAH8334857.1"/>
    <property type="molecule type" value="Genomic_DNA"/>
</dbReference>
<evidence type="ECO:0000313" key="2">
    <source>
        <dbReference type="EMBL" id="CAH8334857.1"/>
    </source>
</evidence>
<dbReference type="EMBL" id="CAKOAT010126488">
    <property type="protein sequence ID" value="CAH8334841.1"/>
    <property type="molecule type" value="Genomic_DNA"/>
</dbReference>
<sequence>MPRRFVVVGSCSWRQLTKSLMKRKPTFSYPSHSHHFLSHVLPFGHASSSSEIHGFFTSTLRNTHLKLKPGSLLESRAGFLDPQLLPKPCVFTGFQKRRWYLLYTTELGF</sequence>
<evidence type="ECO:0000313" key="3">
    <source>
        <dbReference type="Proteomes" id="UP001642260"/>
    </source>
</evidence>
<dbReference type="AlphaFoldDB" id="A0ABC8JQ47"/>
<proteinExistence type="predicted"/>
<protein>
    <submittedName>
        <fullName evidence="2">Uncharacterized protein</fullName>
    </submittedName>
</protein>
<reference evidence="2 3" key="1">
    <citation type="submission" date="2022-03" db="EMBL/GenBank/DDBJ databases">
        <authorList>
            <person name="Macdonald S."/>
            <person name="Ahmed S."/>
            <person name="Newling K."/>
        </authorList>
    </citation>
    <scope>NUCLEOTIDE SEQUENCE [LARGE SCALE GENOMIC DNA]</scope>
</reference>